<proteinExistence type="predicted"/>
<organism evidence="1 2">
    <name type="scientific">Cirrhinus molitorella</name>
    <name type="common">mud carp</name>
    <dbReference type="NCBI Taxonomy" id="172907"/>
    <lineage>
        <taxon>Eukaryota</taxon>
        <taxon>Metazoa</taxon>
        <taxon>Chordata</taxon>
        <taxon>Craniata</taxon>
        <taxon>Vertebrata</taxon>
        <taxon>Euteleostomi</taxon>
        <taxon>Actinopterygii</taxon>
        <taxon>Neopterygii</taxon>
        <taxon>Teleostei</taxon>
        <taxon>Ostariophysi</taxon>
        <taxon>Cypriniformes</taxon>
        <taxon>Cyprinidae</taxon>
        <taxon>Labeoninae</taxon>
        <taxon>Labeonini</taxon>
        <taxon>Cirrhinus</taxon>
    </lineage>
</organism>
<protein>
    <recommendedName>
        <fullName evidence="3">F-box domain-containing protein</fullName>
    </recommendedName>
</protein>
<evidence type="ECO:0000313" key="2">
    <source>
        <dbReference type="Proteomes" id="UP001558613"/>
    </source>
</evidence>
<dbReference type="Proteomes" id="UP001558613">
    <property type="component" value="Unassembled WGS sequence"/>
</dbReference>
<sequence>MKLNFVLSERRRLLTSVFPETHFQSTNPALAQYESSNTQSSAAPAAFSMGQEGQETAFNFEFLPEKLLMYIFTSLPLFSPSQVYDSHFL</sequence>
<dbReference type="EMBL" id="JAYMGO010000017">
    <property type="protein sequence ID" value="KAL1257658.1"/>
    <property type="molecule type" value="Genomic_DNA"/>
</dbReference>
<comment type="caution">
    <text evidence="1">The sequence shown here is derived from an EMBL/GenBank/DDBJ whole genome shotgun (WGS) entry which is preliminary data.</text>
</comment>
<keyword evidence="2" id="KW-1185">Reference proteome</keyword>
<evidence type="ECO:0000313" key="1">
    <source>
        <dbReference type="EMBL" id="KAL1257658.1"/>
    </source>
</evidence>
<evidence type="ECO:0008006" key="3">
    <source>
        <dbReference type="Google" id="ProtNLM"/>
    </source>
</evidence>
<reference evidence="1 2" key="1">
    <citation type="submission" date="2023-09" db="EMBL/GenBank/DDBJ databases">
        <authorList>
            <person name="Wang M."/>
        </authorList>
    </citation>
    <scope>NUCLEOTIDE SEQUENCE [LARGE SCALE GENOMIC DNA]</scope>
    <source>
        <strain evidence="1">GT-2023</strain>
        <tissue evidence="1">Liver</tissue>
    </source>
</reference>
<name>A0ABR3M1T9_9TELE</name>
<gene>
    <name evidence="1" type="ORF">QQF64_010902</name>
</gene>
<accession>A0ABR3M1T9</accession>